<keyword evidence="5" id="KW-1185">Reference proteome</keyword>
<sequence>MNAYRPMSQPWLVDLNGEQPRYTHADQTIKLIAENGREEQLHDFCNRIIPACNLNSALFNGHAQTAWTVVSAEGPTTYYKRRIFAAEDPTFEGHFAVDFVSCPPGLLRRFEDHDVTEDPTGVGHTYLPPRTTYLTENAFNSLKSQDNKPVVIVLHGLSGGSYEAYVRYTLAPLVVTTGECKGLSGGEWEALVVNSRGCAGSRVTSQLLYHARSTWDIRQVVRWARTTWPNRPLYAIGFSIGANILTNYIAEEGSNCILKTAVVISNPWDLEACHQALQRSYLGMEVYSKTMGASMRSVFDTHKDQIISQNKEIDAERIRSGKYLFEFDRDLQCPLWGFESHEAYYREASSSNNIHAIRVPLLALHAEDDPIASVEAVPFEEFERNPFTTFCLTRQGGHLGWFEVGGGRWYARATTTFLIGIQSSFDTWREPEKTQHEDGAASV</sequence>
<reference evidence="4 5" key="1">
    <citation type="submission" date="2015-07" db="EMBL/GenBank/DDBJ databases">
        <title>Comparative genomics of the Sigatoka disease complex on banana suggests a link between parallel evolutionary changes in Pseudocercospora fijiensis and Pseudocercospora eumusae and increased virulence on the banana host.</title>
        <authorList>
            <person name="Chang T.-C."/>
            <person name="Salvucci A."/>
            <person name="Crous P.W."/>
            <person name="Stergiopoulos I."/>
        </authorList>
    </citation>
    <scope>NUCLEOTIDE SEQUENCE [LARGE SCALE GENOMIC DNA]</scope>
    <source>
        <strain evidence="4 5">CBS 116634</strain>
    </source>
</reference>
<dbReference type="OrthoDB" id="5954035at2759"/>
<proteinExistence type="inferred from homology"/>
<dbReference type="GO" id="GO:0051792">
    <property type="term" value="P:medium-chain fatty acid biosynthetic process"/>
    <property type="evidence" value="ECO:0007669"/>
    <property type="project" value="TreeGrafter"/>
</dbReference>
<dbReference type="Proteomes" id="UP000073492">
    <property type="component" value="Unassembled WGS sequence"/>
</dbReference>
<evidence type="ECO:0000259" key="3">
    <source>
        <dbReference type="Pfam" id="PF00561"/>
    </source>
</evidence>
<organism evidence="4 5">
    <name type="scientific">Pseudocercospora musae</name>
    <dbReference type="NCBI Taxonomy" id="113226"/>
    <lineage>
        <taxon>Eukaryota</taxon>
        <taxon>Fungi</taxon>
        <taxon>Dikarya</taxon>
        <taxon>Ascomycota</taxon>
        <taxon>Pezizomycotina</taxon>
        <taxon>Dothideomycetes</taxon>
        <taxon>Dothideomycetidae</taxon>
        <taxon>Mycosphaerellales</taxon>
        <taxon>Mycosphaerellaceae</taxon>
        <taxon>Pseudocercospora</taxon>
    </lineage>
</organism>
<dbReference type="GO" id="GO:0008126">
    <property type="term" value="F:acetylesterase activity"/>
    <property type="evidence" value="ECO:0007669"/>
    <property type="project" value="TreeGrafter"/>
</dbReference>
<evidence type="ECO:0000313" key="4">
    <source>
        <dbReference type="EMBL" id="KXT09443.1"/>
    </source>
</evidence>
<dbReference type="SUPFAM" id="SSF53474">
    <property type="entry name" value="alpha/beta-Hydrolases"/>
    <property type="match status" value="1"/>
</dbReference>
<comment type="caution">
    <text evidence="4">The sequence shown here is derived from an EMBL/GenBank/DDBJ whole genome shotgun (WGS) entry which is preliminary data.</text>
</comment>
<dbReference type="PIRSF" id="PIRSF005211">
    <property type="entry name" value="Ab_hydro_YheT"/>
    <property type="match status" value="1"/>
</dbReference>
<protein>
    <recommendedName>
        <fullName evidence="3">AB hydrolase-1 domain-containing protein</fullName>
    </recommendedName>
</protein>
<gene>
    <name evidence="4" type="ORF">AC579_5986</name>
</gene>
<dbReference type="InterPro" id="IPR012020">
    <property type="entry name" value="ABHD4"/>
</dbReference>
<dbReference type="InterPro" id="IPR050960">
    <property type="entry name" value="AB_hydrolase_4_sf"/>
</dbReference>
<name>A0A139I3X3_9PEZI</name>
<comment type="similarity">
    <text evidence="1">Belongs to the AB hydrolase superfamily. AB hydrolase 4 family.</text>
</comment>
<dbReference type="Pfam" id="PF00561">
    <property type="entry name" value="Abhydrolase_1"/>
    <property type="match status" value="1"/>
</dbReference>
<dbReference type="PANTHER" id="PTHR10794">
    <property type="entry name" value="ABHYDROLASE DOMAIN-CONTAINING PROTEIN"/>
    <property type="match status" value="1"/>
</dbReference>
<evidence type="ECO:0000256" key="2">
    <source>
        <dbReference type="PIRSR" id="PIRSR005211-1"/>
    </source>
</evidence>
<feature type="active site" description="Charge relay system" evidence="2">
    <location>
        <position position="398"/>
    </location>
</feature>
<dbReference type="Gene3D" id="3.40.50.1820">
    <property type="entry name" value="alpha/beta hydrolase"/>
    <property type="match status" value="1"/>
</dbReference>
<feature type="active site" description="Charge relay system" evidence="2">
    <location>
        <position position="239"/>
    </location>
</feature>
<dbReference type="GO" id="GO:0047372">
    <property type="term" value="F:monoacylglycerol lipase activity"/>
    <property type="evidence" value="ECO:0007669"/>
    <property type="project" value="TreeGrafter"/>
</dbReference>
<evidence type="ECO:0000256" key="1">
    <source>
        <dbReference type="ARBA" id="ARBA00010884"/>
    </source>
</evidence>
<dbReference type="InterPro" id="IPR029058">
    <property type="entry name" value="AB_hydrolase_fold"/>
</dbReference>
<dbReference type="InterPro" id="IPR000073">
    <property type="entry name" value="AB_hydrolase_1"/>
</dbReference>
<accession>A0A139I3X3</accession>
<evidence type="ECO:0000313" key="5">
    <source>
        <dbReference type="Proteomes" id="UP000073492"/>
    </source>
</evidence>
<dbReference type="EMBL" id="LFZO01000343">
    <property type="protein sequence ID" value="KXT09443.1"/>
    <property type="molecule type" value="Genomic_DNA"/>
</dbReference>
<dbReference type="STRING" id="113226.A0A139I3X3"/>
<feature type="active site" description="Charge relay system" evidence="2">
    <location>
        <position position="369"/>
    </location>
</feature>
<feature type="domain" description="AB hydrolase-1" evidence="3">
    <location>
        <begin position="149"/>
        <end position="399"/>
    </location>
</feature>
<dbReference type="GO" id="GO:0051793">
    <property type="term" value="P:medium-chain fatty acid catabolic process"/>
    <property type="evidence" value="ECO:0007669"/>
    <property type="project" value="TreeGrafter"/>
</dbReference>
<dbReference type="AlphaFoldDB" id="A0A139I3X3"/>
<dbReference type="PANTHER" id="PTHR10794:SF63">
    <property type="entry name" value="ALPHA_BETA HYDROLASE 1, ISOFORM A"/>
    <property type="match status" value="1"/>
</dbReference>